<reference evidence="2" key="1">
    <citation type="submission" date="2005-09" db="EMBL/GenBank/DDBJ databases">
        <authorList>
            <person name="Mural R.J."/>
            <person name="Li P.W."/>
            <person name="Adams M.D."/>
            <person name="Amanatides P.G."/>
            <person name="Baden-Tillson H."/>
            <person name="Barnstead M."/>
            <person name="Chin S.H."/>
            <person name="Dew I."/>
            <person name="Evans C.A."/>
            <person name="Ferriera S."/>
            <person name="Flanigan M."/>
            <person name="Fosler C."/>
            <person name="Glodek A."/>
            <person name="Gu Z."/>
            <person name="Holt R.A."/>
            <person name="Jennings D."/>
            <person name="Kraft C.L."/>
            <person name="Lu F."/>
            <person name="Nguyen T."/>
            <person name="Nusskern D.R."/>
            <person name="Pfannkoch C.M."/>
            <person name="Sitter C."/>
            <person name="Sutton G.G."/>
            <person name="Venter J.C."/>
            <person name="Wang Z."/>
            <person name="Woodage T."/>
            <person name="Zheng X.H."/>
            <person name="Zhong F."/>
        </authorList>
    </citation>
    <scope>NUCLEOTIDE SEQUENCE [LARGE SCALE GENOMIC DNA]</scope>
    <source>
        <strain>BN</strain>
        <strain evidence="2">Sprague-Dawley</strain>
    </source>
</reference>
<name>A6KPN6_RAT</name>
<dbReference type="AlphaFoldDB" id="A6KPN6"/>
<proteinExistence type="predicted"/>
<evidence type="ECO:0000313" key="2">
    <source>
        <dbReference type="Proteomes" id="UP000234681"/>
    </source>
</evidence>
<evidence type="ECO:0000313" key="1">
    <source>
        <dbReference type="EMBL" id="EDL83781.1"/>
    </source>
</evidence>
<dbReference type="Proteomes" id="UP000234681">
    <property type="component" value="Chromosome 17"/>
</dbReference>
<organism evidence="1 2">
    <name type="scientific">Rattus norvegicus</name>
    <name type="common">Rat</name>
    <dbReference type="NCBI Taxonomy" id="10116"/>
    <lineage>
        <taxon>Eukaryota</taxon>
        <taxon>Metazoa</taxon>
        <taxon>Chordata</taxon>
        <taxon>Craniata</taxon>
        <taxon>Vertebrata</taxon>
        <taxon>Euteleostomi</taxon>
        <taxon>Mammalia</taxon>
        <taxon>Eutheria</taxon>
        <taxon>Euarchontoglires</taxon>
        <taxon>Glires</taxon>
        <taxon>Rodentia</taxon>
        <taxon>Myomorpha</taxon>
        <taxon>Muroidea</taxon>
        <taxon>Muridae</taxon>
        <taxon>Murinae</taxon>
        <taxon>Rattus</taxon>
    </lineage>
</organism>
<accession>A6KPN6</accession>
<protein>
    <submittedName>
        <fullName evidence="1">RCG40804</fullName>
    </submittedName>
</protein>
<dbReference type="EMBL" id="CH474080">
    <property type="protein sequence ID" value="EDL83781.1"/>
    <property type="molecule type" value="Genomic_DNA"/>
</dbReference>
<gene>
    <name evidence="1" type="ORF">rCG_40804</name>
</gene>
<sequence>MRQRKFHQRWKMSSGKVLPPVSLLERSKWVQPGCVLNLSQKVCFAAHTAHTALP</sequence>